<reference evidence="1 2" key="1">
    <citation type="submission" date="2019-10" db="EMBL/GenBank/DDBJ databases">
        <title>Prolixibacter strains distinguished by the presence of nitrate reductase genes were adept at nitrate-dependent anaerobic corrosion of metallic iron and carbon steel.</title>
        <authorList>
            <person name="Iino T."/>
            <person name="Shono N."/>
            <person name="Ito K."/>
            <person name="Nakamura R."/>
            <person name="Sueoka K."/>
            <person name="Harayama S."/>
            <person name="Ohkuma M."/>
        </authorList>
    </citation>
    <scope>NUCLEOTIDE SEQUENCE [LARGE SCALE GENOMIC DNA]</scope>
    <source>
        <strain evidence="1 2">JCM 13498</strain>
    </source>
</reference>
<evidence type="ECO:0008006" key="3">
    <source>
        <dbReference type="Google" id="ProtNLM"/>
    </source>
</evidence>
<keyword evidence="2" id="KW-1185">Reference proteome</keyword>
<protein>
    <recommendedName>
        <fullName evidence="3">Lipoprotein</fullName>
    </recommendedName>
</protein>
<organism evidence="1 2">
    <name type="scientific">Prolixibacter bellariivorans</name>
    <dbReference type="NCBI Taxonomy" id="314319"/>
    <lineage>
        <taxon>Bacteria</taxon>
        <taxon>Pseudomonadati</taxon>
        <taxon>Bacteroidota</taxon>
        <taxon>Bacteroidia</taxon>
        <taxon>Marinilabiliales</taxon>
        <taxon>Prolixibacteraceae</taxon>
        <taxon>Prolixibacter</taxon>
    </lineage>
</organism>
<gene>
    <name evidence="1" type="ORF">PbJCM13498_04190</name>
</gene>
<dbReference type="EMBL" id="BLAX01000001">
    <property type="protein sequence ID" value="GET31556.1"/>
    <property type="molecule type" value="Genomic_DNA"/>
</dbReference>
<proteinExistence type="predicted"/>
<sequence>MKTARIFIFILFLIVLSVYSCENNDNANVSYAYEAEVRGLNMDCGLYEIKITKGLEKVEDMIGLSPEEGVYIATNLPQNLEEPGLIILLDMRNPTSNELGMCSTMGLSYPWLYVTRTEKK</sequence>
<dbReference type="RefSeq" id="WP_025866019.1">
    <property type="nucleotide sequence ID" value="NZ_BLAX01000001.1"/>
</dbReference>
<dbReference type="AlphaFoldDB" id="A0A5M4AVF0"/>
<comment type="caution">
    <text evidence="1">The sequence shown here is derived from an EMBL/GenBank/DDBJ whole genome shotgun (WGS) entry which is preliminary data.</text>
</comment>
<evidence type="ECO:0000313" key="2">
    <source>
        <dbReference type="Proteomes" id="UP000391834"/>
    </source>
</evidence>
<name>A0A5M4AVF0_9BACT</name>
<dbReference type="Proteomes" id="UP000391834">
    <property type="component" value="Unassembled WGS sequence"/>
</dbReference>
<evidence type="ECO:0000313" key="1">
    <source>
        <dbReference type="EMBL" id="GET31556.1"/>
    </source>
</evidence>
<accession>A0A5M4AVF0</accession>
<dbReference type="PROSITE" id="PS51257">
    <property type="entry name" value="PROKAR_LIPOPROTEIN"/>
    <property type="match status" value="1"/>
</dbReference>